<dbReference type="FunFam" id="3.40.50.1220:FF:000008">
    <property type="entry name" value="Acetolactate synthase"/>
    <property type="match status" value="1"/>
</dbReference>
<organism evidence="15 16">
    <name type="scientific">Micavibrio aeruginosavorus</name>
    <dbReference type="NCBI Taxonomy" id="349221"/>
    <lineage>
        <taxon>Bacteria</taxon>
        <taxon>Pseudomonadati</taxon>
        <taxon>Bdellovibrionota</taxon>
        <taxon>Bdellovibrionia</taxon>
        <taxon>Bdellovibrionales</taxon>
        <taxon>Pseudobdellovibrionaceae</taxon>
        <taxon>Micavibrio</taxon>
    </lineage>
</organism>
<keyword evidence="5 11" id="KW-0028">Amino-acid biosynthesis</keyword>
<evidence type="ECO:0000256" key="9">
    <source>
        <dbReference type="ARBA" id="ARBA00023052"/>
    </source>
</evidence>
<evidence type="ECO:0000256" key="1">
    <source>
        <dbReference type="ARBA" id="ARBA00004974"/>
    </source>
</evidence>
<dbReference type="Gene3D" id="3.40.50.970">
    <property type="match status" value="2"/>
</dbReference>
<dbReference type="Proteomes" id="UP000249739">
    <property type="component" value="Unassembled WGS sequence"/>
</dbReference>
<keyword evidence="8 11" id="KW-0460">Magnesium</keyword>
<comment type="cofactor">
    <cofactor evidence="11">
        <name>thiamine diphosphate</name>
        <dbReference type="ChEBI" id="CHEBI:58937"/>
    </cofactor>
    <text evidence="11">Binds 1 thiamine pyrophosphate per subunit.</text>
</comment>
<evidence type="ECO:0000256" key="6">
    <source>
        <dbReference type="ARBA" id="ARBA00022679"/>
    </source>
</evidence>
<comment type="caution">
    <text evidence="15">The sequence shown here is derived from an EMBL/GenBank/DDBJ whole genome shotgun (WGS) entry which is preliminary data.</text>
</comment>
<comment type="similarity">
    <text evidence="3 11">Belongs to the TPP enzyme family.</text>
</comment>
<comment type="cofactor">
    <cofactor evidence="11">
        <name>Mg(2+)</name>
        <dbReference type="ChEBI" id="CHEBI:18420"/>
    </cofactor>
    <text evidence="11">Binds 1 Mg(2+) ion per subunit.</text>
</comment>
<gene>
    <name evidence="15" type="ORF">DI586_04625</name>
</gene>
<proteinExistence type="inferred from homology"/>
<dbReference type="Pfam" id="PF02775">
    <property type="entry name" value="TPP_enzyme_C"/>
    <property type="match status" value="1"/>
</dbReference>
<dbReference type="InterPro" id="IPR029061">
    <property type="entry name" value="THDP-binding"/>
</dbReference>
<evidence type="ECO:0000256" key="7">
    <source>
        <dbReference type="ARBA" id="ARBA00022723"/>
    </source>
</evidence>
<dbReference type="PANTHER" id="PTHR18968">
    <property type="entry name" value="THIAMINE PYROPHOSPHATE ENZYMES"/>
    <property type="match status" value="1"/>
</dbReference>
<dbReference type="GO" id="GO:0000287">
    <property type="term" value="F:magnesium ion binding"/>
    <property type="evidence" value="ECO:0007669"/>
    <property type="project" value="UniProtKB-UniRule"/>
</dbReference>
<dbReference type="EC" id="2.2.1.6" evidence="4 11"/>
<dbReference type="InterPro" id="IPR012001">
    <property type="entry name" value="Thiamin_PyroP_enz_TPP-bd_dom"/>
</dbReference>
<evidence type="ECO:0000256" key="2">
    <source>
        <dbReference type="ARBA" id="ARBA00005025"/>
    </source>
</evidence>
<dbReference type="NCBIfam" id="TIGR00118">
    <property type="entry name" value="acolac_lg"/>
    <property type="match status" value="1"/>
</dbReference>
<dbReference type="GO" id="GO:0009099">
    <property type="term" value="P:L-valine biosynthetic process"/>
    <property type="evidence" value="ECO:0007669"/>
    <property type="project" value="UniProtKB-UniPathway"/>
</dbReference>
<dbReference type="AlphaFoldDB" id="A0A2W5FP49"/>
<keyword evidence="7 11" id="KW-0479">Metal-binding</keyword>
<comment type="pathway">
    <text evidence="1 11">Amino-acid biosynthesis; L-isoleucine biosynthesis; L-isoleucine from 2-oxobutanoate: step 1/4.</text>
</comment>
<dbReference type="SUPFAM" id="SSF52518">
    <property type="entry name" value="Thiamin diphosphate-binding fold (THDP-binding)"/>
    <property type="match status" value="2"/>
</dbReference>
<evidence type="ECO:0000259" key="14">
    <source>
        <dbReference type="Pfam" id="PF02776"/>
    </source>
</evidence>
<dbReference type="UniPathway" id="UPA00049">
    <property type="reaction ID" value="UER00059"/>
</dbReference>
<dbReference type="InterPro" id="IPR039368">
    <property type="entry name" value="AHAS_TPP"/>
</dbReference>
<dbReference type="InterPro" id="IPR045229">
    <property type="entry name" value="TPP_enz"/>
</dbReference>
<feature type="domain" description="Thiamine pyrophosphate enzyme central" evidence="12">
    <location>
        <begin position="222"/>
        <end position="358"/>
    </location>
</feature>
<dbReference type="NCBIfam" id="NF006581">
    <property type="entry name" value="PRK09107.1"/>
    <property type="match status" value="1"/>
</dbReference>
<dbReference type="UniPathway" id="UPA00047">
    <property type="reaction ID" value="UER00055"/>
</dbReference>
<comment type="catalytic activity">
    <reaction evidence="11">
        <text>2 pyruvate + H(+) = (2S)-2-acetolactate + CO2</text>
        <dbReference type="Rhea" id="RHEA:25249"/>
        <dbReference type="ChEBI" id="CHEBI:15361"/>
        <dbReference type="ChEBI" id="CHEBI:15378"/>
        <dbReference type="ChEBI" id="CHEBI:16526"/>
        <dbReference type="ChEBI" id="CHEBI:58476"/>
        <dbReference type="EC" id="2.2.1.6"/>
    </reaction>
</comment>
<evidence type="ECO:0000256" key="4">
    <source>
        <dbReference type="ARBA" id="ARBA00013145"/>
    </source>
</evidence>
<dbReference type="CDD" id="cd02015">
    <property type="entry name" value="TPP_AHAS"/>
    <property type="match status" value="1"/>
</dbReference>
<dbReference type="EMBL" id="QFOT01000035">
    <property type="protein sequence ID" value="PZP56174.1"/>
    <property type="molecule type" value="Genomic_DNA"/>
</dbReference>
<evidence type="ECO:0000256" key="5">
    <source>
        <dbReference type="ARBA" id="ARBA00022605"/>
    </source>
</evidence>
<name>A0A2W5FP49_9BACT</name>
<dbReference type="GO" id="GO:0050660">
    <property type="term" value="F:flavin adenine dinucleotide binding"/>
    <property type="evidence" value="ECO:0007669"/>
    <property type="project" value="InterPro"/>
</dbReference>
<evidence type="ECO:0000259" key="13">
    <source>
        <dbReference type="Pfam" id="PF02775"/>
    </source>
</evidence>
<evidence type="ECO:0000256" key="11">
    <source>
        <dbReference type="RuleBase" id="RU003591"/>
    </source>
</evidence>
<feature type="domain" description="Thiamine pyrophosphate enzyme N-terminal TPP-binding" evidence="14">
    <location>
        <begin position="32"/>
        <end position="147"/>
    </location>
</feature>
<reference evidence="15 16" key="1">
    <citation type="submission" date="2017-08" db="EMBL/GenBank/DDBJ databases">
        <title>Infants hospitalized years apart are colonized by the same room-sourced microbial strains.</title>
        <authorList>
            <person name="Brooks B."/>
            <person name="Olm M.R."/>
            <person name="Firek B.A."/>
            <person name="Baker R."/>
            <person name="Thomas B.C."/>
            <person name="Morowitz M.J."/>
            <person name="Banfield J.F."/>
        </authorList>
    </citation>
    <scope>NUCLEOTIDE SEQUENCE [LARGE SCALE GENOMIC DNA]</scope>
    <source>
        <strain evidence="15">S2_006_000_R2_64</strain>
    </source>
</reference>
<dbReference type="GO" id="GO:0005948">
    <property type="term" value="C:acetolactate synthase complex"/>
    <property type="evidence" value="ECO:0007669"/>
    <property type="project" value="TreeGrafter"/>
</dbReference>
<evidence type="ECO:0000256" key="8">
    <source>
        <dbReference type="ARBA" id="ARBA00022842"/>
    </source>
</evidence>
<evidence type="ECO:0000259" key="12">
    <source>
        <dbReference type="Pfam" id="PF00205"/>
    </source>
</evidence>
<dbReference type="Pfam" id="PF00205">
    <property type="entry name" value="TPP_enzyme_M"/>
    <property type="match status" value="1"/>
</dbReference>
<dbReference type="InterPro" id="IPR029035">
    <property type="entry name" value="DHS-like_NAD/FAD-binding_dom"/>
</dbReference>
<keyword evidence="6 11" id="KW-0808">Transferase</keyword>
<accession>A0A2W5FP49</accession>
<keyword evidence="9 11" id="KW-0786">Thiamine pyrophosphate</keyword>
<evidence type="ECO:0000256" key="3">
    <source>
        <dbReference type="ARBA" id="ARBA00007812"/>
    </source>
</evidence>
<evidence type="ECO:0000313" key="15">
    <source>
        <dbReference type="EMBL" id="PZP56174.1"/>
    </source>
</evidence>
<comment type="pathway">
    <text evidence="2 11">Amino-acid biosynthesis; L-valine biosynthesis; L-valine from pyruvate: step 1/4.</text>
</comment>
<dbReference type="Pfam" id="PF02776">
    <property type="entry name" value="TPP_enzyme_N"/>
    <property type="match status" value="1"/>
</dbReference>
<feature type="domain" description="Thiamine pyrophosphate enzyme TPP-binding" evidence="13">
    <location>
        <begin position="425"/>
        <end position="572"/>
    </location>
</feature>
<dbReference type="InterPro" id="IPR012000">
    <property type="entry name" value="Thiamin_PyroP_enz_cen_dom"/>
</dbReference>
<evidence type="ECO:0000256" key="10">
    <source>
        <dbReference type="ARBA" id="ARBA00023304"/>
    </source>
</evidence>
<keyword evidence="10 11" id="KW-0100">Branched-chain amino acid biosynthesis</keyword>
<dbReference type="CDD" id="cd07035">
    <property type="entry name" value="TPP_PYR_POX_like"/>
    <property type="match status" value="1"/>
</dbReference>
<dbReference type="PANTHER" id="PTHR18968:SF13">
    <property type="entry name" value="ACETOLACTATE SYNTHASE CATALYTIC SUBUNIT, MITOCHONDRIAL"/>
    <property type="match status" value="1"/>
</dbReference>
<evidence type="ECO:0000313" key="16">
    <source>
        <dbReference type="Proteomes" id="UP000249739"/>
    </source>
</evidence>
<dbReference type="InterPro" id="IPR011766">
    <property type="entry name" value="TPP_enzyme_TPP-bd"/>
</dbReference>
<dbReference type="SUPFAM" id="SSF52467">
    <property type="entry name" value="DHS-like NAD/FAD-binding domain"/>
    <property type="match status" value="1"/>
</dbReference>
<sequence length="607" mass="67229">MAPQTSKKTKLKLIAQPKKTTKAKAKPETVTMTGAEMVIQALVDNGVDTIFGYPGGAVLPIYDALFKQKKIRHILVRHEQAALHAAEGYARSTGKVGCALVTSGPGATNAVTGLTDALLDSIPLVCITGQVPSFLIGTDAFQEADTVGITRHCTKHNYLVKDVKKLSKTIHEAFHVAKTGRPGPVVIDLPKDIQFQPGPYSPPSEEHFARYQPRTMPDISKIEAAVELIAKAKRPVFYTGGGVINAGPEASRLLTQFVQMTGYPCTSTLMGLGAYSMTHHQHLGMLGMHGTYEANWAMHDCDVMINIGARFDDRVTGRLDGFSPNSTKIHIDIDPSSINKNVRVDIGIVSDATEALKAMIAVWKRKNYKPDNVSIKEWWKQIEKWRAVKCLTYKNSDTVIKPQYALERLRHFTRNRDDVFITTEVGQHQMWAAQYLPFDKPNRWMTSGGLGTMGYGFPAAIGTQIAHPNALVIDVAGEASIQMNIQELSTAIQYRLPVKIFILNNQWMGMVRQWQELLHGERYSSSYTEALPDFVKLAEAYGGVGLRATTPAELDKVIKEMMKTDRVTVVDVCVDQKENCFPMIPSGKCHNEMILSADPEQFDKKLV</sequence>
<dbReference type="GO" id="GO:0003984">
    <property type="term" value="F:acetolactate synthase activity"/>
    <property type="evidence" value="ECO:0007669"/>
    <property type="project" value="UniProtKB-EC"/>
</dbReference>
<dbReference type="Gene3D" id="3.40.50.1220">
    <property type="entry name" value="TPP-binding domain"/>
    <property type="match status" value="1"/>
</dbReference>
<dbReference type="FunFam" id="3.40.50.970:FF:000007">
    <property type="entry name" value="Acetolactate synthase"/>
    <property type="match status" value="1"/>
</dbReference>
<protein>
    <recommendedName>
        <fullName evidence="4 11">Acetolactate synthase</fullName>
        <ecNumber evidence="4 11">2.2.1.6</ecNumber>
    </recommendedName>
</protein>
<dbReference type="GO" id="GO:0009097">
    <property type="term" value="P:isoleucine biosynthetic process"/>
    <property type="evidence" value="ECO:0007669"/>
    <property type="project" value="UniProtKB-UniPathway"/>
</dbReference>
<dbReference type="InterPro" id="IPR012846">
    <property type="entry name" value="Acetolactate_synth_lsu"/>
</dbReference>
<dbReference type="GO" id="GO:0030976">
    <property type="term" value="F:thiamine pyrophosphate binding"/>
    <property type="evidence" value="ECO:0007669"/>
    <property type="project" value="UniProtKB-UniRule"/>
</dbReference>